<reference evidence="1 2" key="1">
    <citation type="submission" date="2020-08" db="EMBL/GenBank/DDBJ databases">
        <title>Functional genomics of gut bacteria from endangered species of beetles.</title>
        <authorList>
            <person name="Carlos-Shanley C."/>
        </authorList>
    </citation>
    <scope>NUCLEOTIDE SEQUENCE [LARGE SCALE GENOMIC DNA]</scope>
    <source>
        <strain evidence="1 2">S00070</strain>
    </source>
</reference>
<evidence type="ECO:0000313" key="1">
    <source>
        <dbReference type="EMBL" id="MBB6004787.1"/>
    </source>
</evidence>
<organism evidence="1 2">
    <name type="scientific">Arcicella rosea</name>
    <dbReference type="NCBI Taxonomy" id="502909"/>
    <lineage>
        <taxon>Bacteria</taxon>
        <taxon>Pseudomonadati</taxon>
        <taxon>Bacteroidota</taxon>
        <taxon>Cytophagia</taxon>
        <taxon>Cytophagales</taxon>
        <taxon>Flectobacillaceae</taxon>
        <taxon>Arcicella</taxon>
    </lineage>
</organism>
<dbReference type="InterPro" id="IPR002696">
    <property type="entry name" value="Membr_insert_effic_factor_YidD"/>
</dbReference>
<dbReference type="EMBL" id="JACHKT010000029">
    <property type="protein sequence ID" value="MBB6004787.1"/>
    <property type="molecule type" value="Genomic_DNA"/>
</dbReference>
<dbReference type="PANTHER" id="PTHR33383:SF1">
    <property type="entry name" value="MEMBRANE PROTEIN INSERTION EFFICIENCY FACTOR-RELATED"/>
    <property type="match status" value="1"/>
</dbReference>
<dbReference type="Pfam" id="PF01809">
    <property type="entry name" value="YidD"/>
    <property type="match status" value="1"/>
</dbReference>
<dbReference type="Proteomes" id="UP000524404">
    <property type="component" value="Unassembled WGS sequence"/>
</dbReference>
<dbReference type="NCBIfam" id="TIGR00278">
    <property type="entry name" value="membrane protein insertion efficiency factor YidD"/>
    <property type="match status" value="1"/>
</dbReference>
<dbReference type="AlphaFoldDB" id="A0A841EKU1"/>
<dbReference type="PANTHER" id="PTHR33383">
    <property type="entry name" value="MEMBRANE PROTEIN INSERTION EFFICIENCY FACTOR-RELATED"/>
    <property type="match status" value="1"/>
</dbReference>
<accession>A0A841EKU1</accession>
<dbReference type="SMART" id="SM01234">
    <property type="entry name" value="Haemolytic"/>
    <property type="match status" value="1"/>
</dbReference>
<gene>
    <name evidence="1" type="ORF">HNP25_003457</name>
</gene>
<protein>
    <submittedName>
        <fullName evidence="1">Putative component of membrane protein insertase Oxa1/YidC/SpoIIIJ protein YidD</fullName>
    </submittedName>
</protein>
<keyword evidence="2" id="KW-1185">Reference proteome</keyword>
<dbReference type="RefSeq" id="WP_184136028.1">
    <property type="nucleotide sequence ID" value="NZ_JACHKT010000029.1"/>
</dbReference>
<sequence>MQKSLNKVSVHVILLAFFFLLVREVRSQSLKTDLTYLIQKDSSAKLLVQTQKPKTFNPILLFLNGSLKVYQKVISPQFSANCLYELSCSRFSQSAIQEYGIVKGLALTADRLARCNRISGTTINPFRVNEQGKVIDSPKMYKIE</sequence>
<name>A0A841EKU1_9BACT</name>
<proteinExistence type="predicted"/>
<comment type="caution">
    <text evidence="1">The sequence shown here is derived from an EMBL/GenBank/DDBJ whole genome shotgun (WGS) entry which is preliminary data.</text>
</comment>
<evidence type="ECO:0000313" key="2">
    <source>
        <dbReference type="Proteomes" id="UP000524404"/>
    </source>
</evidence>